<dbReference type="AlphaFoldDB" id="A0AAV4UFJ6"/>
<accession>A0AAV4UFJ6</accession>
<sequence length="75" mass="8281">MVRGVEGMVFVLFLEHLHWASPFVSQQPGCNYRAFILVVMVSSCNLDFAVLERICGIVLQVGIASSSKINTPVVR</sequence>
<keyword evidence="3" id="KW-1185">Reference proteome</keyword>
<keyword evidence="1" id="KW-0732">Signal</keyword>
<evidence type="ECO:0000313" key="2">
    <source>
        <dbReference type="EMBL" id="GIY56480.1"/>
    </source>
</evidence>
<comment type="caution">
    <text evidence="2">The sequence shown here is derived from an EMBL/GenBank/DDBJ whole genome shotgun (WGS) entry which is preliminary data.</text>
</comment>
<name>A0AAV4UFJ6_CAEEX</name>
<feature type="signal peptide" evidence="1">
    <location>
        <begin position="1"/>
        <end position="20"/>
    </location>
</feature>
<feature type="chain" id="PRO_5043618661" description="Secreted protein" evidence="1">
    <location>
        <begin position="21"/>
        <end position="75"/>
    </location>
</feature>
<dbReference type="EMBL" id="BPLR01012773">
    <property type="protein sequence ID" value="GIY56480.1"/>
    <property type="molecule type" value="Genomic_DNA"/>
</dbReference>
<protein>
    <recommendedName>
        <fullName evidence="4">Secreted protein</fullName>
    </recommendedName>
</protein>
<reference evidence="2 3" key="1">
    <citation type="submission" date="2021-06" db="EMBL/GenBank/DDBJ databases">
        <title>Caerostris extrusa draft genome.</title>
        <authorList>
            <person name="Kono N."/>
            <person name="Arakawa K."/>
        </authorList>
    </citation>
    <scope>NUCLEOTIDE SEQUENCE [LARGE SCALE GENOMIC DNA]</scope>
</reference>
<evidence type="ECO:0000256" key="1">
    <source>
        <dbReference type="SAM" id="SignalP"/>
    </source>
</evidence>
<dbReference type="Proteomes" id="UP001054945">
    <property type="component" value="Unassembled WGS sequence"/>
</dbReference>
<gene>
    <name evidence="2" type="ORF">CEXT_382671</name>
</gene>
<organism evidence="2 3">
    <name type="scientific">Caerostris extrusa</name>
    <name type="common">Bark spider</name>
    <name type="synonym">Caerostris bankana</name>
    <dbReference type="NCBI Taxonomy" id="172846"/>
    <lineage>
        <taxon>Eukaryota</taxon>
        <taxon>Metazoa</taxon>
        <taxon>Ecdysozoa</taxon>
        <taxon>Arthropoda</taxon>
        <taxon>Chelicerata</taxon>
        <taxon>Arachnida</taxon>
        <taxon>Araneae</taxon>
        <taxon>Araneomorphae</taxon>
        <taxon>Entelegynae</taxon>
        <taxon>Araneoidea</taxon>
        <taxon>Araneidae</taxon>
        <taxon>Caerostris</taxon>
    </lineage>
</organism>
<evidence type="ECO:0008006" key="4">
    <source>
        <dbReference type="Google" id="ProtNLM"/>
    </source>
</evidence>
<proteinExistence type="predicted"/>
<evidence type="ECO:0000313" key="3">
    <source>
        <dbReference type="Proteomes" id="UP001054945"/>
    </source>
</evidence>